<evidence type="ECO:0000313" key="1">
    <source>
        <dbReference type="EMBL" id="OXB19150.1"/>
    </source>
</evidence>
<comment type="caution">
    <text evidence="1">The sequence shown here is derived from an EMBL/GenBank/DDBJ whole genome shotgun (WGS) entry which is preliminary data.</text>
</comment>
<organism evidence="1 2">
    <name type="scientific">Flavobacterium tructae</name>
    <dbReference type="NCBI Taxonomy" id="1114873"/>
    <lineage>
        <taxon>Bacteria</taxon>
        <taxon>Pseudomonadati</taxon>
        <taxon>Bacteroidota</taxon>
        <taxon>Flavobacteriia</taxon>
        <taxon>Flavobacteriales</taxon>
        <taxon>Flavobacteriaceae</taxon>
        <taxon>Flavobacterium</taxon>
    </lineage>
</organism>
<accession>A0ABX4D6E4</accession>
<evidence type="ECO:0000313" key="2">
    <source>
        <dbReference type="Proteomes" id="UP000198319"/>
    </source>
</evidence>
<keyword evidence="2" id="KW-1185">Reference proteome</keyword>
<proteinExistence type="predicted"/>
<reference evidence="1 2" key="1">
    <citation type="submission" date="2016-11" db="EMBL/GenBank/DDBJ databases">
        <title>Whole genomes of Flavobacteriaceae.</title>
        <authorList>
            <person name="Stine C."/>
            <person name="Li C."/>
            <person name="Tadesse D."/>
        </authorList>
    </citation>
    <scope>NUCLEOTIDE SEQUENCE [LARGE SCALE GENOMIC DNA]</scope>
    <source>
        <strain evidence="1 2">ATCC BAA-2541</strain>
    </source>
</reference>
<dbReference type="EMBL" id="MUHG01000018">
    <property type="protein sequence ID" value="OXB19150.1"/>
    <property type="molecule type" value="Genomic_DNA"/>
</dbReference>
<protein>
    <recommendedName>
        <fullName evidence="3">Secreted protein</fullName>
    </recommendedName>
</protein>
<dbReference type="Proteomes" id="UP000198319">
    <property type="component" value="Unassembled WGS sequence"/>
</dbReference>
<sequence>MVKNKTIFFMLFCLSDANIIHFHNYITAIPAEIRYLSDFLAFHYEFNTNDVFNLVCENLLFSCYMDIAENKKGALFPEHLFTNCIFFSR</sequence>
<name>A0ABX4D6E4_9FLAO</name>
<evidence type="ECO:0008006" key="3">
    <source>
        <dbReference type="Google" id="ProtNLM"/>
    </source>
</evidence>
<gene>
    <name evidence="1" type="ORF">B0A71_11410</name>
</gene>